<name>A0A1S0TMH5_LOALO</name>
<dbReference type="EMBL" id="JH712172">
    <property type="protein sequence ID" value="EFO16755.2"/>
    <property type="molecule type" value="Genomic_DNA"/>
</dbReference>
<proteinExistence type="predicted"/>
<dbReference type="KEGG" id="loa:LOAG_11748"/>
<evidence type="ECO:0000313" key="2">
    <source>
        <dbReference type="EMBL" id="EFO16755.2"/>
    </source>
</evidence>
<dbReference type="GeneID" id="9949206"/>
<protein>
    <submittedName>
        <fullName evidence="2">Uncharacterized protein</fullName>
    </submittedName>
</protein>
<dbReference type="RefSeq" id="XP_003147313.2">
    <property type="nucleotide sequence ID" value="XM_003147265.2"/>
</dbReference>
<gene>
    <name evidence="2" type="ORF">LOAG_11748</name>
</gene>
<feature type="region of interest" description="Disordered" evidence="1">
    <location>
        <begin position="21"/>
        <end position="58"/>
    </location>
</feature>
<dbReference type="CTD" id="9949206"/>
<dbReference type="OMA" id="RAIGDFW"/>
<accession>A0A1S0TMH5</accession>
<evidence type="ECO:0000256" key="1">
    <source>
        <dbReference type="SAM" id="MobiDB-lite"/>
    </source>
</evidence>
<dbReference type="AlphaFoldDB" id="A0A1S0TMH5"/>
<reference evidence="2" key="1">
    <citation type="submission" date="2012-04" db="EMBL/GenBank/DDBJ databases">
        <title>The Genome Sequence of Loa loa.</title>
        <authorList>
            <consortium name="The Broad Institute Genome Sequencing Platform"/>
            <consortium name="Broad Institute Genome Sequencing Center for Infectious Disease"/>
            <person name="Nutman T.B."/>
            <person name="Fink D.L."/>
            <person name="Russ C."/>
            <person name="Young S."/>
            <person name="Zeng Q."/>
            <person name="Gargeya S."/>
            <person name="Alvarado L."/>
            <person name="Berlin A."/>
            <person name="Chapman S.B."/>
            <person name="Chen Z."/>
            <person name="Freedman E."/>
            <person name="Gellesch M."/>
            <person name="Goldberg J."/>
            <person name="Griggs A."/>
            <person name="Gujja S."/>
            <person name="Heilman E.R."/>
            <person name="Heiman D."/>
            <person name="Howarth C."/>
            <person name="Mehta T."/>
            <person name="Neiman D."/>
            <person name="Pearson M."/>
            <person name="Roberts A."/>
            <person name="Saif S."/>
            <person name="Shea T."/>
            <person name="Shenoy N."/>
            <person name="Sisk P."/>
            <person name="Stolte C."/>
            <person name="Sykes S."/>
            <person name="White J."/>
            <person name="Yandava C."/>
            <person name="Haas B."/>
            <person name="Henn M.R."/>
            <person name="Nusbaum C."/>
            <person name="Birren B."/>
        </authorList>
    </citation>
    <scope>NUCLEOTIDE SEQUENCE [LARGE SCALE GENOMIC DNA]</scope>
</reference>
<organism evidence="2">
    <name type="scientific">Loa loa</name>
    <name type="common">Eye worm</name>
    <name type="synonym">Filaria loa</name>
    <dbReference type="NCBI Taxonomy" id="7209"/>
    <lineage>
        <taxon>Eukaryota</taxon>
        <taxon>Metazoa</taxon>
        <taxon>Ecdysozoa</taxon>
        <taxon>Nematoda</taxon>
        <taxon>Chromadorea</taxon>
        <taxon>Rhabditida</taxon>
        <taxon>Spirurina</taxon>
        <taxon>Spiruromorpha</taxon>
        <taxon>Filarioidea</taxon>
        <taxon>Onchocercidae</taxon>
        <taxon>Loa</taxon>
    </lineage>
</organism>
<dbReference type="OrthoDB" id="5787653at2759"/>
<sequence length="130" mass="14260">MEGKIKNGTEIKMNKNIGNETLEKYPTDGIGGIVDGDDDDDNNDNDSDNDGNNDGDKMNLSIVVKPIIRDLIVEMKKHLAKKEHGLSLFGAIQRAIGDFWVAFVNTSKTINNFLDLLFAPISAALKTPIN</sequence>
<feature type="compositionally biased region" description="Acidic residues" evidence="1">
    <location>
        <begin position="35"/>
        <end position="53"/>
    </location>
</feature>